<feature type="compositionally biased region" description="Basic and acidic residues" evidence="1">
    <location>
        <begin position="148"/>
        <end position="160"/>
    </location>
</feature>
<gene>
    <name evidence="3" type="ORF">UTRI_04549</name>
</gene>
<evidence type="ECO:0000256" key="2">
    <source>
        <dbReference type="SAM" id="SignalP"/>
    </source>
</evidence>
<organism evidence="3 4">
    <name type="scientific">Ustilago trichophora</name>
    <dbReference type="NCBI Taxonomy" id="86804"/>
    <lineage>
        <taxon>Eukaryota</taxon>
        <taxon>Fungi</taxon>
        <taxon>Dikarya</taxon>
        <taxon>Basidiomycota</taxon>
        <taxon>Ustilaginomycotina</taxon>
        <taxon>Ustilaginomycetes</taxon>
        <taxon>Ustilaginales</taxon>
        <taxon>Ustilaginaceae</taxon>
        <taxon>Ustilago</taxon>
    </lineage>
</organism>
<dbReference type="OrthoDB" id="2556817at2759"/>
<feature type="region of interest" description="Disordered" evidence="1">
    <location>
        <begin position="63"/>
        <end position="233"/>
    </location>
</feature>
<sequence length="898" mass="98523">MIPFASSTQSRRRQAWMPFLLLFLLFSFAFTAGRQTGSLRARGSRYSHQTWKRSGPDSVIEVAGGASQAPGPSKETATDLRRTSSSPDLTTSAVEVDGATSGAQQPGKDSVAGLRRAASSLGLTTPQSPPIFETARTSRVSSATRSEPGSERSHGSDSIRSDPGSDVSHGSDSIRSEGKFGPSEYSSTSDEFSPARSEDAHTLDSEADEIAEYPRQGRTIPKPNDRLQYTPQAKDLTEVRLRAKDRLRYTPKAADLMDDPEAELRAKMIKGPNRFDLPRPVLAERLPDGTIDYELQSPVHKDIDQWQSAANKRIRDKVLSLPAGDPEHFQHVVFEDERAPGGYRVFRFSNQGDGSVRRQVENHIPDLLHDLMLYEDHLRETWPHDIANSIIKGHGWDSSRPVVRPGQDNWARAVKAVTAAPPTDAWGRAMEKYKGKVADARWKLQTKLSDLKDVIAVGRDRSLEAYHTTGGIPAVYGRHTLTTGMMIPVEARRIAQQRGEARIFYDPFNPKSQIRLTYAGPLKKPNDELLPESHFRTYLVKDPKLALPLPIHWREKPAKVGLEEEIADRVKKGITDSRDAEIELRRPHLIEYLNWVTKFDHKNEWKGSVPFRWPTQKWDPAKARMQQGVQVFGQRLNNGWNNVNIGLNNAWQRARGIGGSRTWFNPQPSPNRETVVGSQGEGVTRALGLGQRINTGWNNALGRVKGIGPPRTWFDTRSRQSSTGEAAASIEGGEPAAGIAVEGAAKGATDRAAASANEGASVAPGVRQRITTGLNNVWGRVQGIGGPRTWFNSKLRPTTSTSEAAAVPSTSPEGGEATIATEGGEAAIPGSTKATIEKAAATEAASQAPNWDQRINTGLSTAWKQAKSVGFKAKKVATGLLTTPFIPSVRKVMRPLRR</sequence>
<name>A0A5C3EGU0_9BASI</name>
<dbReference type="Proteomes" id="UP000324022">
    <property type="component" value="Unassembled WGS sequence"/>
</dbReference>
<proteinExistence type="predicted"/>
<accession>A0A5C3EGU0</accession>
<evidence type="ECO:0008006" key="5">
    <source>
        <dbReference type="Google" id="ProtNLM"/>
    </source>
</evidence>
<reference evidence="3 4" key="1">
    <citation type="submission" date="2018-03" db="EMBL/GenBank/DDBJ databases">
        <authorList>
            <person name="Guldener U."/>
        </authorList>
    </citation>
    <scope>NUCLEOTIDE SEQUENCE [LARGE SCALE GENOMIC DNA]</scope>
    <source>
        <strain evidence="3 4">NBRC100155</strain>
    </source>
</reference>
<keyword evidence="4" id="KW-1185">Reference proteome</keyword>
<dbReference type="EMBL" id="OOIN01000024">
    <property type="protein sequence ID" value="SPO28671.1"/>
    <property type="molecule type" value="Genomic_DNA"/>
</dbReference>
<protein>
    <recommendedName>
        <fullName evidence="5">Effector family protein Eff1</fullName>
    </recommendedName>
</protein>
<feature type="compositionally biased region" description="Polar residues" evidence="1">
    <location>
        <begin position="83"/>
        <end position="93"/>
    </location>
</feature>
<evidence type="ECO:0000256" key="1">
    <source>
        <dbReference type="SAM" id="MobiDB-lite"/>
    </source>
</evidence>
<feature type="compositionally biased region" description="Low complexity" evidence="1">
    <location>
        <begin position="134"/>
        <end position="146"/>
    </location>
</feature>
<feature type="compositionally biased region" description="Polar residues" evidence="1">
    <location>
        <begin position="795"/>
        <end position="812"/>
    </location>
</feature>
<feature type="chain" id="PRO_5022981843" description="Effector family protein Eff1" evidence="2">
    <location>
        <begin position="34"/>
        <end position="898"/>
    </location>
</feature>
<dbReference type="AlphaFoldDB" id="A0A5C3EGU0"/>
<evidence type="ECO:0000313" key="4">
    <source>
        <dbReference type="Proteomes" id="UP000324022"/>
    </source>
</evidence>
<feature type="signal peptide" evidence="2">
    <location>
        <begin position="1"/>
        <end position="33"/>
    </location>
</feature>
<feature type="region of interest" description="Disordered" evidence="1">
    <location>
        <begin position="795"/>
        <end position="815"/>
    </location>
</feature>
<keyword evidence="2" id="KW-0732">Signal</keyword>
<evidence type="ECO:0000313" key="3">
    <source>
        <dbReference type="EMBL" id="SPO28671.1"/>
    </source>
</evidence>